<dbReference type="EMBL" id="LNYY01000021">
    <property type="protein sequence ID" value="KTD66783.1"/>
    <property type="molecule type" value="Genomic_DNA"/>
</dbReference>
<dbReference type="PANTHER" id="PTHR30309">
    <property type="entry name" value="INNER MEMBRANE PROTEIN YGIH"/>
    <property type="match status" value="1"/>
</dbReference>
<comment type="pathway">
    <text evidence="10">Lipid metabolism; phospholipid metabolism.</text>
</comment>
<feature type="transmembrane region" description="Helical" evidence="10">
    <location>
        <begin position="80"/>
        <end position="98"/>
    </location>
</feature>
<comment type="similarity">
    <text evidence="10">Belongs to the PlsY family.</text>
</comment>
<comment type="function">
    <text evidence="10">Catalyzes the transfer of an acyl group from acyl-phosphate (acyl-PO(4)) to glycerol-3-phosphate (G3P) to form lysophosphatidic acid (LPA). This enzyme utilizes acyl-phosphate as fatty acyl donor, but not acyl-CoA or acyl-ACP.</text>
</comment>
<dbReference type="PANTHER" id="PTHR30309:SF0">
    <property type="entry name" value="GLYCEROL-3-PHOSPHATE ACYLTRANSFERASE-RELATED"/>
    <property type="match status" value="1"/>
</dbReference>
<dbReference type="STRING" id="947033.Lste_2989"/>
<dbReference type="AlphaFoldDB" id="A0A0W0ZCK1"/>
<dbReference type="UniPathway" id="UPA00085"/>
<feature type="region of interest" description="Disordered" evidence="11">
    <location>
        <begin position="241"/>
        <end position="285"/>
    </location>
</feature>
<comment type="caution">
    <text evidence="12">The sequence shown here is derived from an EMBL/GenBank/DDBJ whole genome shotgun (WGS) entry which is preliminary data.</text>
</comment>
<evidence type="ECO:0000256" key="6">
    <source>
        <dbReference type="ARBA" id="ARBA00023098"/>
    </source>
</evidence>
<dbReference type="RefSeq" id="WP_058511837.1">
    <property type="nucleotide sequence ID" value="NZ_LNYY01000021.1"/>
</dbReference>
<evidence type="ECO:0000256" key="1">
    <source>
        <dbReference type="ARBA" id="ARBA00022475"/>
    </source>
</evidence>
<protein>
    <recommendedName>
        <fullName evidence="10">Glycerol-3-phosphate acyltransferase</fullName>
    </recommendedName>
    <alternativeName>
        <fullName evidence="10">Acyl-PO4 G3P acyltransferase</fullName>
    </alternativeName>
    <alternativeName>
        <fullName evidence="10">Acyl-phosphate--glycerol-3-phosphate acyltransferase</fullName>
    </alternativeName>
    <alternativeName>
        <fullName evidence="10">G3P acyltransferase</fullName>
        <shortName evidence="10">GPAT</shortName>
        <ecNumber evidence="10">2.3.1.275</ecNumber>
    </alternativeName>
    <alternativeName>
        <fullName evidence="10">Lysophosphatidic acid synthase</fullName>
        <shortName evidence="10">LPA synthase</shortName>
    </alternativeName>
</protein>
<dbReference type="NCBIfam" id="TIGR00023">
    <property type="entry name" value="glycerol-3-phosphate 1-O-acyltransferase PlsY"/>
    <property type="match status" value="1"/>
</dbReference>
<dbReference type="GO" id="GO:0008654">
    <property type="term" value="P:phospholipid biosynthetic process"/>
    <property type="evidence" value="ECO:0007669"/>
    <property type="project" value="UniProtKB-UniRule"/>
</dbReference>
<keyword evidence="2 10" id="KW-0444">Lipid biosynthesis</keyword>
<keyword evidence="8 10" id="KW-0594">Phospholipid biosynthesis</keyword>
<evidence type="ECO:0000256" key="4">
    <source>
        <dbReference type="ARBA" id="ARBA00022692"/>
    </source>
</evidence>
<evidence type="ECO:0000313" key="13">
    <source>
        <dbReference type="Proteomes" id="UP000054926"/>
    </source>
</evidence>
<dbReference type="OrthoDB" id="9777124at2"/>
<evidence type="ECO:0000256" key="8">
    <source>
        <dbReference type="ARBA" id="ARBA00023209"/>
    </source>
</evidence>
<dbReference type="EC" id="2.3.1.275" evidence="10"/>
<proteinExistence type="inferred from homology"/>
<dbReference type="Pfam" id="PF02660">
    <property type="entry name" value="G3P_acyltransf"/>
    <property type="match status" value="1"/>
</dbReference>
<evidence type="ECO:0000313" key="12">
    <source>
        <dbReference type="EMBL" id="KTD66783.1"/>
    </source>
</evidence>
<keyword evidence="3 10" id="KW-0808">Transferase</keyword>
<evidence type="ECO:0000256" key="9">
    <source>
        <dbReference type="ARBA" id="ARBA00023264"/>
    </source>
</evidence>
<keyword evidence="1 10" id="KW-1003">Cell membrane</keyword>
<evidence type="ECO:0000256" key="3">
    <source>
        <dbReference type="ARBA" id="ARBA00022679"/>
    </source>
</evidence>
<dbReference type="GO" id="GO:0005886">
    <property type="term" value="C:plasma membrane"/>
    <property type="evidence" value="ECO:0007669"/>
    <property type="project" value="UniProtKB-SubCell"/>
</dbReference>
<dbReference type="SMART" id="SM01207">
    <property type="entry name" value="G3P_acyltransf"/>
    <property type="match status" value="1"/>
</dbReference>
<dbReference type="GO" id="GO:0043772">
    <property type="term" value="F:acyl-phosphate glycerol-3-phosphate acyltransferase activity"/>
    <property type="evidence" value="ECO:0007669"/>
    <property type="project" value="UniProtKB-UniRule"/>
</dbReference>
<keyword evidence="6 10" id="KW-0443">Lipid metabolism</keyword>
<keyword evidence="13" id="KW-1185">Reference proteome</keyword>
<evidence type="ECO:0000256" key="5">
    <source>
        <dbReference type="ARBA" id="ARBA00022989"/>
    </source>
</evidence>
<reference evidence="12 13" key="1">
    <citation type="submission" date="2015-11" db="EMBL/GenBank/DDBJ databases">
        <title>Genomic analysis of 38 Legionella species identifies large and diverse effector repertoires.</title>
        <authorList>
            <person name="Burstein D."/>
            <person name="Amaro F."/>
            <person name="Zusman T."/>
            <person name="Lifshitz Z."/>
            <person name="Cohen O."/>
            <person name="Gilbert J.A."/>
            <person name="Pupko T."/>
            <person name="Shuman H.A."/>
            <person name="Segal G."/>
        </authorList>
    </citation>
    <scope>NUCLEOTIDE SEQUENCE [LARGE SCALE GENOMIC DNA]</scope>
    <source>
        <strain evidence="12 13">IMVS3376</strain>
    </source>
</reference>
<keyword evidence="5 10" id="KW-1133">Transmembrane helix</keyword>
<feature type="transmembrane region" description="Helical" evidence="10">
    <location>
        <begin position="110"/>
        <end position="132"/>
    </location>
</feature>
<keyword evidence="9 10" id="KW-1208">Phospholipid metabolism</keyword>
<keyword evidence="7 10" id="KW-0472">Membrane</keyword>
<evidence type="ECO:0000256" key="11">
    <source>
        <dbReference type="SAM" id="MobiDB-lite"/>
    </source>
</evidence>
<feature type="compositionally biased region" description="Low complexity" evidence="11">
    <location>
        <begin position="241"/>
        <end position="254"/>
    </location>
</feature>
<comment type="subunit">
    <text evidence="10">Probably interacts with PlsX.</text>
</comment>
<sequence length="285" mass="30976">MILFIFLVVLAYLMGSICSAVIISKTFALPDPRSEGSKNPGATNVLRLAGKKYAALVMVTDLLKGTIPVLIAKALDAEPATVGFTALAAVIGHMYPFFFDFKGGKGVATAIGALLGFHFLVGILVAATWLLVAKFSRYSSLASITAIGFSPFYSLLLIQRLDIFPPIFIMAILVLYKHKENIVRLIDKKEPKIKLKKTVIEEIMENGSQEAAPPPKKAETSVPKVEIDIVETTIITETIVPKPKTTKTAKTTKTVSKKTEAPETKTKTAKKPTVSKTKTKKPKEE</sequence>
<feature type="compositionally biased region" description="Basic and acidic residues" evidence="11">
    <location>
        <begin position="257"/>
        <end position="266"/>
    </location>
</feature>
<accession>A0A0W0ZCK1</accession>
<dbReference type="InterPro" id="IPR003811">
    <property type="entry name" value="G3P_acylTferase_PlsY"/>
</dbReference>
<feature type="transmembrane region" description="Helical" evidence="10">
    <location>
        <begin position="152"/>
        <end position="176"/>
    </location>
</feature>
<dbReference type="HAMAP" id="MF_01043">
    <property type="entry name" value="PlsY"/>
    <property type="match status" value="1"/>
</dbReference>
<comment type="subcellular location">
    <subcellularLocation>
        <location evidence="10">Cell membrane</location>
        <topology evidence="10">Multi-pass membrane protein</topology>
    </subcellularLocation>
</comment>
<gene>
    <name evidence="10" type="primary">plsY</name>
    <name evidence="12" type="ORF">Lste_2989</name>
</gene>
<keyword evidence="4 10" id="KW-0812">Transmembrane</keyword>
<name>A0A0W0ZCK1_9GAMM</name>
<dbReference type="PATRIC" id="fig|947033.5.peg.3165"/>
<evidence type="ECO:0000256" key="7">
    <source>
        <dbReference type="ARBA" id="ARBA00023136"/>
    </source>
</evidence>
<comment type="catalytic activity">
    <reaction evidence="10">
        <text>an acyl phosphate + sn-glycerol 3-phosphate = a 1-acyl-sn-glycero-3-phosphate + phosphate</text>
        <dbReference type="Rhea" id="RHEA:34075"/>
        <dbReference type="ChEBI" id="CHEBI:43474"/>
        <dbReference type="ChEBI" id="CHEBI:57597"/>
        <dbReference type="ChEBI" id="CHEBI:57970"/>
        <dbReference type="ChEBI" id="CHEBI:59918"/>
        <dbReference type="EC" id="2.3.1.275"/>
    </reaction>
</comment>
<evidence type="ECO:0000256" key="2">
    <source>
        <dbReference type="ARBA" id="ARBA00022516"/>
    </source>
</evidence>
<evidence type="ECO:0000256" key="10">
    <source>
        <dbReference type="HAMAP-Rule" id="MF_01043"/>
    </source>
</evidence>
<comment type="caution">
    <text evidence="10">Lacks conserved residue(s) required for the propagation of feature annotation.</text>
</comment>
<dbReference type="Proteomes" id="UP000054926">
    <property type="component" value="Unassembled WGS sequence"/>
</dbReference>
<organism evidence="12 13">
    <name type="scientific">Legionella steelei</name>
    <dbReference type="NCBI Taxonomy" id="947033"/>
    <lineage>
        <taxon>Bacteria</taxon>
        <taxon>Pseudomonadati</taxon>
        <taxon>Pseudomonadota</taxon>
        <taxon>Gammaproteobacteria</taxon>
        <taxon>Legionellales</taxon>
        <taxon>Legionellaceae</taxon>
        <taxon>Legionella</taxon>
    </lineage>
</organism>